<feature type="region of interest" description="Disordered" evidence="1">
    <location>
        <begin position="98"/>
        <end position="173"/>
    </location>
</feature>
<dbReference type="Proteomes" id="UP000306393">
    <property type="component" value="Unassembled WGS sequence"/>
</dbReference>
<gene>
    <name evidence="3" type="ORF">EpCFBP13511_00075</name>
</gene>
<sequence length="344" mass="37544">MSVKLSAYVWDGCALSGMKLTEVVIMARLADWCNDEGVCWPSVGTIARQIGAGESTVRTAIGKLQKEGWLSRRQRRQGNRNASNVYHLNVAKLREAANKVHAPESDTSKPDASKSDSSKSEASSSDPSNNCRETGFDPSASGGDPLVNSKQDPSDKNTSVQPPSAAGRDDKISEEIHLTDQAILVLKHLNQVTGAKYTTAKTTLENIRARLVDGHTVEELKTVVEFMANRWLGTEWSKHLTPPTIFHPAKFPANLLGAQAWEKSGRAAVAQRAEPVNTVERDDAFKRLVANPGKPRNRIEELAKRAAGKAGLGRINETIARNSWKSIWTEAVKNAAEENQQESA</sequence>
<dbReference type="AlphaFoldDB" id="A0A4U3FKZ3"/>
<evidence type="ECO:0000313" key="3">
    <source>
        <dbReference type="EMBL" id="TKJ94798.1"/>
    </source>
</evidence>
<dbReference type="RefSeq" id="WP_137268428.1">
    <property type="nucleotide sequence ID" value="NZ_QGAC01000001.1"/>
</dbReference>
<evidence type="ECO:0000256" key="1">
    <source>
        <dbReference type="SAM" id="MobiDB-lite"/>
    </source>
</evidence>
<evidence type="ECO:0000313" key="4">
    <source>
        <dbReference type="Proteomes" id="UP000306393"/>
    </source>
</evidence>
<feature type="compositionally biased region" description="Polar residues" evidence="1">
    <location>
        <begin position="148"/>
        <end position="162"/>
    </location>
</feature>
<protein>
    <submittedName>
        <fullName evidence="3">GntR family transcriptional regulator</fullName>
    </submittedName>
</protein>
<dbReference type="SUPFAM" id="SSF46785">
    <property type="entry name" value="Winged helix' DNA-binding domain"/>
    <property type="match status" value="1"/>
</dbReference>
<evidence type="ECO:0000259" key="2">
    <source>
        <dbReference type="Pfam" id="PF09524"/>
    </source>
</evidence>
<feature type="domain" description="Phage conserved hypothetical protein C-terminal" evidence="2">
    <location>
        <begin position="185"/>
        <end position="252"/>
    </location>
</feature>
<dbReference type="OrthoDB" id="6479251at2"/>
<dbReference type="Pfam" id="PF09524">
    <property type="entry name" value="Phg_2220_C"/>
    <property type="match status" value="1"/>
</dbReference>
<dbReference type="Gene3D" id="1.10.10.10">
    <property type="entry name" value="Winged helix-like DNA-binding domain superfamily/Winged helix DNA-binding domain"/>
    <property type="match status" value="1"/>
</dbReference>
<dbReference type="STRING" id="1219360.GCA_001571305_04165"/>
<dbReference type="EMBL" id="QGAC01000001">
    <property type="protein sequence ID" value="TKJ94798.1"/>
    <property type="molecule type" value="Genomic_DNA"/>
</dbReference>
<reference evidence="3 4" key="1">
    <citation type="journal article" date="2019" name="Sci. Rep.">
        <title>Differences in resource use lead to coexistence of seed-transmitted microbial populations.</title>
        <authorList>
            <person name="Torres-Cortes G."/>
            <person name="Garcia B.J."/>
            <person name="Compant S."/>
            <person name="Rezki S."/>
            <person name="Jones P."/>
            <person name="Preveaux A."/>
            <person name="Briand M."/>
            <person name="Roulet A."/>
            <person name="Bouchez O."/>
            <person name="Jacobson D."/>
            <person name="Barret M."/>
        </authorList>
    </citation>
    <scope>NUCLEOTIDE SEQUENCE [LARGE SCALE GENOMIC DNA]</scope>
    <source>
        <strain evidence="3 4">CFBP13511</strain>
    </source>
</reference>
<dbReference type="InterPro" id="IPR036388">
    <property type="entry name" value="WH-like_DNA-bd_sf"/>
</dbReference>
<dbReference type="InterPro" id="IPR011741">
    <property type="entry name" value="Phg_2220_C"/>
</dbReference>
<name>A0A4U3FKZ3_9GAMM</name>
<organism evidence="3 4">
    <name type="scientific">Erwinia persicina</name>
    <dbReference type="NCBI Taxonomy" id="55211"/>
    <lineage>
        <taxon>Bacteria</taxon>
        <taxon>Pseudomonadati</taxon>
        <taxon>Pseudomonadota</taxon>
        <taxon>Gammaproteobacteria</taxon>
        <taxon>Enterobacterales</taxon>
        <taxon>Erwiniaceae</taxon>
        <taxon>Erwinia</taxon>
    </lineage>
</organism>
<feature type="compositionally biased region" description="Basic and acidic residues" evidence="1">
    <location>
        <begin position="98"/>
        <end position="119"/>
    </location>
</feature>
<proteinExistence type="predicted"/>
<dbReference type="Pfam" id="PF13730">
    <property type="entry name" value="HTH_36"/>
    <property type="match status" value="1"/>
</dbReference>
<dbReference type="InterPro" id="IPR036390">
    <property type="entry name" value="WH_DNA-bd_sf"/>
</dbReference>
<accession>A0A4U3FKZ3</accession>
<comment type="caution">
    <text evidence="3">The sequence shown here is derived from an EMBL/GenBank/DDBJ whole genome shotgun (WGS) entry which is preliminary data.</text>
</comment>